<sequence length="150" mass="15868">MNHERVLELIATRETVAGAQAEQLRVQIAELTEQLVVVNAELADLATTRTTLLRLTGTTSSTPPTDASTDATVASPAYQQILAVFAATDNPLRAKDICVALGTGTAAKNTESLRAKLKRLVARGVLTEPESGMFTLTQPAGNKPEPTPES</sequence>
<organism evidence="3 4">
    <name type="scientific">Phytohabitans rumicis</name>
    <dbReference type="NCBI Taxonomy" id="1076125"/>
    <lineage>
        <taxon>Bacteria</taxon>
        <taxon>Bacillati</taxon>
        <taxon>Actinomycetota</taxon>
        <taxon>Actinomycetes</taxon>
        <taxon>Micromonosporales</taxon>
        <taxon>Micromonosporaceae</taxon>
    </lineage>
</organism>
<keyword evidence="1" id="KW-0175">Coiled coil</keyword>
<dbReference type="EMBL" id="BLPG01000001">
    <property type="protein sequence ID" value="GFJ87588.1"/>
    <property type="molecule type" value="Genomic_DNA"/>
</dbReference>
<evidence type="ECO:0000256" key="1">
    <source>
        <dbReference type="SAM" id="Coils"/>
    </source>
</evidence>
<accession>A0A6V8KY21</accession>
<evidence type="ECO:0000313" key="4">
    <source>
        <dbReference type="Proteomes" id="UP000482960"/>
    </source>
</evidence>
<feature type="coiled-coil region" evidence="1">
    <location>
        <begin position="21"/>
        <end position="48"/>
    </location>
</feature>
<gene>
    <name evidence="3" type="ORF">Prum_012300</name>
</gene>
<name>A0A6V8KY21_9ACTN</name>
<dbReference type="RefSeq" id="WP_173074602.1">
    <property type="nucleotide sequence ID" value="NZ_BAABJB010000063.1"/>
</dbReference>
<feature type="region of interest" description="Disordered" evidence="2">
    <location>
        <begin position="131"/>
        <end position="150"/>
    </location>
</feature>
<protein>
    <submittedName>
        <fullName evidence="3">Uncharacterized protein</fullName>
    </submittedName>
</protein>
<reference evidence="3 4" key="1">
    <citation type="submission" date="2020-03" db="EMBL/GenBank/DDBJ databases">
        <title>Whole genome shotgun sequence of Phytohabitans rumicis NBRC 108638.</title>
        <authorList>
            <person name="Komaki H."/>
            <person name="Tamura T."/>
        </authorList>
    </citation>
    <scope>NUCLEOTIDE SEQUENCE [LARGE SCALE GENOMIC DNA]</scope>
    <source>
        <strain evidence="3 4">NBRC 108638</strain>
    </source>
</reference>
<evidence type="ECO:0000256" key="2">
    <source>
        <dbReference type="SAM" id="MobiDB-lite"/>
    </source>
</evidence>
<dbReference type="Proteomes" id="UP000482960">
    <property type="component" value="Unassembled WGS sequence"/>
</dbReference>
<reference evidence="3 4" key="2">
    <citation type="submission" date="2020-03" db="EMBL/GenBank/DDBJ databases">
        <authorList>
            <person name="Ichikawa N."/>
            <person name="Kimura A."/>
            <person name="Kitahashi Y."/>
            <person name="Uohara A."/>
        </authorList>
    </citation>
    <scope>NUCLEOTIDE SEQUENCE [LARGE SCALE GENOMIC DNA]</scope>
    <source>
        <strain evidence="3 4">NBRC 108638</strain>
    </source>
</reference>
<proteinExistence type="predicted"/>
<dbReference type="AlphaFoldDB" id="A0A6V8KY21"/>
<evidence type="ECO:0000313" key="3">
    <source>
        <dbReference type="EMBL" id="GFJ87588.1"/>
    </source>
</evidence>
<comment type="caution">
    <text evidence="3">The sequence shown here is derived from an EMBL/GenBank/DDBJ whole genome shotgun (WGS) entry which is preliminary data.</text>
</comment>
<keyword evidence="4" id="KW-1185">Reference proteome</keyword>